<gene>
    <name evidence="3" type="primary">ORF179890</name>
    <name evidence="1" type="synonym">ORF179843</name>
    <name evidence="2" type="synonym">ORF179883</name>
</gene>
<dbReference type="EMBL" id="HACG01044051">
    <property type="protein sequence ID" value="CEK90916.1"/>
    <property type="molecule type" value="Transcribed_RNA"/>
</dbReference>
<dbReference type="EMBL" id="HACG01044045">
    <property type="protein sequence ID" value="CEK90910.1"/>
    <property type="molecule type" value="Transcribed_RNA"/>
</dbReference>
<evidence type="ECO:0000313" key="2">
    <source>
        <dbReference type="EMBL" id="CEK90916.1"/>
    </source>
</evidence>
<sequence>KLFDDDDVVSKQNKKTTTFILQRQSGTKLRLFPVFKTEPRLCIQDADLP</sequence>
<proteinExistence type="predicted"/>
<name>A0A0B7BDH9_9EUPU</name>
<organism evidence="3">
    <name type="scientific">Arion vulgaris</name>
    <dbReference type="NCBI Taxonomy" id="1028688"/>
    <lineage>
        <taxon>Eukaryota</taxon>
        <taxon>Metazoa</taxon>
        <taxon>Spiralia</taxon>
        <taxon>Lophotrochozoa</taxon>
        <taxon>Mollusca</taxon>
        <taxon>Gastropoda</taxon>
        <taxon>Heterobranchia</taxon>
        <taxon>Euthyneura</taxon>
        <taxon>Panpulmonata</taxon>
        <taxon>Eupulmonata</taxon>
        <taxon>Stylommatophora</taxon>
        <taxon>Helicina</taxon>
        <taxon>Arionoidea</taxon>
        <taxon>Arionidae</taxon>
        <taxon>Arion</taxon>
    </lineage>
</organism>
<protein>
    <submittedName>
        <fullName evidence="3">Uncharacterized protein</fullName>
    </submittedName>
</protein>
<dbReference type="AlphaFoldDB" id="A0A0B7BDH9"/>
<evidence type="ECO:0000313" key="1">
    <source>
        <dbReference type="EMBL" id="CEK90910.1"/>
    </source>
</evidence>
<feature type="non-terminal residue" evidence="3">
    <location>
        <position position="1"/>
    </location>
</feature>
<dbReference type="EMBL" id="HACG01044052">
    <property type="protein sequence ID" value="CEK90917.1"/>
    <property type="molecule type" value="Transcribed_RNA"/>
</dbReference>
<accession>A0A0B7BDH9</accession>
<reference evidence="3" key="1">
    <citation type="submission" date="2014-12" db="EMBL/GenBank/DDBJ databases">
        <title>Insight into the proteome of Arion vulgaris.</title>
        <authorList>
            <person name="Aradska J."/>
            <person name="Bulat T."/>
            <person name="Smidak R."/>
            <person name="Sarate P."/>
            <person name="Gangsoo J."/>
            <person name="Sialana F."/>
            <person name="Bilban M."/>
            <person name="Lubec G."/>
        </authorList>
    </citation>
    <scope>NUCLEOTIDE SEQUENCE</scope>
    <source>
        <tissue evidence="3">Skin</tissue>
    </source>
</reference>
<evidence type="ECO:0000313" key="3">
    <source>
        <dbReference type="EMBL" id="CEK90917.1"/>
    </source>
</evidence>